<proteinExistence type="predicted"/>
<dbReference type="RefSeq" id="WP_318622133.1">
    <property type="nucleotide sequence ID" value="NZ_CP137642.1"/>
</dbReference>
<dbReference type="KEGG" id="mrc:R6Y96_03475"/>
<evidence type="ECO:0000313" key="2">
    <source>
        <dbReference type="Proteomes" id="UP001305652"/>
    </source>
</evidence>
<dbReference type="AlphaFoldDB" id="A0AAX4FWL9"/>
<dbReference type="InterPro" id="IPR016024">
    <property type="entry name" value="ARM-type_fold"/>
</dbReference>
<dbReference type="EMBL" id="CP137642">
    <property type="protein sequence ID" value="WOX58312.1"/>
    <property type="molecule type" value="Genomic_DNA"/>
</dbReference>
<accession>A0AAX4FWL9</accession>
<dbReference type="GeneID" id="85732186"/>
<name>A0AAX4FWL9_9EURY</name>
<reference evidence="1 2" key="1">
    <citation type="submission" date="2023-10" db="EMBL/GenBank/DDBJ databases">
        <title>The complete genome sequence of Methanoculleus receptaculi DSM 18860.</title>
        <authorList>
            <person name="Lai S.-J."/>
            <person name="You Y.-T."/>
            <person name="Chen S.-C."/>
        </authorList>
    </citation>
    <scope>NUCLEOTIDE SEQUENCE [LARGE SCALE GENOMIC DNA]</scope>
    <source>
        <strain evidence="1 2">DSM 18860</strain>
    </source>
</reference>
<evidence type="ECO:0008006" key="3">
    <source>
        <dbReference type="Google" id="ProtNLM"/>
    </source>
</evidence>
<evidence type="ECO:0000313" key="1">
    <source>
        <dbReference type="EMBL" id="WOX58312.1"/>
    </source>
</evidence>
<sequence length="261" mass="28434">MDLLSSGDAGDLAAYLAAESSLAGPRTNQDLTEAFAKAVREFAAADPEDRRILRDLCVELACISPEDAPTDDPHEFLSVCGVRGIAAMGTVSPGCVKAALRKLAESADDPRWRIRDAAAIGLKDLLARHRDVTVSELNGWVEGGSWSAMRAVAAGVADADVLREPDLAEAALRLHRKILIRVYTAGERESEDFHALRKTLGCTLSRVVAAIPSSGFEYLQQVSTLDDQEIRWIVRENLKDNHLAGHYPETVRHIQAQIGER</sequence>
<protein>
    <recommendedName>
        <fullName evidence="3">HEAT repeat domain-containing protein</fullName>
    </recommendedName>
</protein>
<keyword evidence="2" id="KW-1185">Reference proteome</keyword>
<organism evidence="1 2">
    <name type="scientific">Methanoculleus receptaculi</name>
    <dbReference type="NCBI Taxonomy" id="394967"/>
    <lineage>
        <taxon>Archaea</taxon>
        <taxon>Methanobacteriati</taxon>
        <taxon>Methanobacteriota</taxon>
        <taxon>Stenosarchaea group</taxon>
        <taxon>Methanomicrobia</taxon>
        <taxon>Methanomicrobiales</taxon>
        <taxon>Methanomicrobiaceae</taxon>
        <taxon>Methanoculleus</taxon>
    </lineage>
</organism>
<gene>
    <name evidence="1" type="ORF">R6Y96_03475</name>
</gene>
<dbReference type="Proteomes" id="UP001305652">
    <property type="component" value="Chromosome"/>
</dbReference>
<dbReference type="SUPFAM" id="SSF48371">
    <property type="entry name" value="ARM repeat"/>
    <property type="match status" value="1"/>
</dbReference>